<protein>
    <submittedName>
        <fullName evidence="2">Uncharacterized protein</fullName>
    </submittedName>
</protein>
<reference evidence="2" key="1">
    <citation type="submission" date="2021-02" db="EMBL/GenBank/DDBJ databases">
        <authorList>
            <person name="Nowell W R."/>
        </authorList>
    </citation>
    <scope>NUCLEOTIDE SEQUENCE</scope>
</reference>
<feature type="compositionally biased region" description="Polar residues" evidence="1">
    <location>
        <begin position="632"/>
        <end position="641"/>
    </location>
</feature>
<sequence length="2041" mass="230163">KVCNQDCSHRDYPEYPTLPCRSCSNHIEKTKILISSDYDTNNNIINDISSKSTTNICLAFNNHNEKEVIVNNCHKENVTSEQTTMMNAECTGIETRNVTAREKKLRERWTKHEYDSSQQQNESINRPQILLGLDFPPVAVLRRKFNNKNNSTITDNSTPINKKPSHIVKKITETTPLIQINTNINSSNNNHCQQVNDDSSEASSCTVTTSNDQNSNKEQPQSFVTNNIDHVQHNDNQVTNQDIQLINIIETNITKDYYQPLSFDQKQQEQNEQSIVIEQINNIQNYQDVIEDLIHLVEKEQEQLNNETVMDVLAKSSTTSVEINNNNNDDEKKKVLEEEQNDDKNTINPFSFFFSSNIPNTIVIDDCTGNIITPIVNNNNNEKETENEKNRSKKEEQSSPNEPKVLFVVNNGNMSDDLKYSGVIIEDLHEDEDETIAAKKTTPTDYILCDDDDKISLSTTKKQRPLPFNTVLSCYEKALSNVTFDELSTSSATASPLLMKSSSLGDCIKPLTISARPEDDPIAQRALRRFEERMKAAVAAKGSLNQSDLLAKGKSSWSGTLTTPRKSLDNLFKNEQLSVCPTSSMVRSDEPIVVDSYIRPRRNLFDNSDKVGLDYPKPLNLISSSSFNQRLSLNDGQTLDNTSKKEDDNAEQQATVNINNEDDKQELDSIRQRKSSLSLLDTMSVESGLGISNDISTLTDSERSLENSITENSVSTNSSLNTIMSNSNNTDTMITSTASLILNESPPPQPSSSLIQPLAPYRLQLEGRRRLNTLDRIKERRQSKENNIDDTHSSIESSVSQLQSEYTIKPEELQDPIIRRALERFDEKSRTLAQSKSMNYDDIQDPITRRALTRLESNFKRTNIFPPSLPPTNPSSFVQMDHTQDRIPVDTGWYTNSYTMGTLQPQSTIADDSLSYNNHNRTSRCPTDNGNNKTTYVSVHQRFCASSDNDQQQSLAERDIPVLRVPTHPVYVSSSQQQQQQQPTSQEERSQPIIQNSSLRQRSRSEDMLSTKQLELTIGQTSNIDLDNENDSSHEIQKTTSSSVNNDERQLIRNRSSDNLQSSSELVTNPNDKFLLPRSMITSLESNFVRTTESSLHYATPTKSYSAYSCEYTRPHRNLLTTDSTTTQPTAAIASEKVSPRNTTDYLERSSSASSQRSQPSIPQNYQTANANNQQSHPPSQYNNTYNNNNHSSNFQQQPQQYYPTSQSSSAFAPIRQTQSNDYYSREPSYGNVGSMYNTSSSTYSDDPIVRRALERFNSQMQNSMISSTNHNTYPYREPYSSRNYDTNSQMTRDYYGGTNNFPYDHNSYNRSGYDTWSGGRSVAPPLPQSTSNYQSIIARRRQLRNDDTSITDSSGSEVGGGYNSSVFAEGDQRYHYGNTTSADIQPPIPPRFIRRDFRSEEQLLEPQFHRYLSEDFLDQNENVNNNNNNSAYIHHAYPATITNTNTGFRPIDVNDYQHQQYHHNQVQDYNDQQPNDITTYINSGMSSNINTNNNNNSDLLRDRAQSTSSTTSSDSLNTRRMIRPNNIRTIPTTQASNRQSTNLPIKLTNGRKQFNGNEQQQQTINKSLPTVEQNFTNRQSGRITPNYNGSSVVGDSVFHRLAYTGTKASLSKSNSTSCSNLLSKGGAQQSILKAREIDFDDTCSTITVNDNETTLSSINSNESNSKQQSQQSSQSQSQQQQQQSKCQRSRSVDGRARGRTAQARINRADNDENSSSTTDDNNTNSKIRVESKFTNNSNMNGNGRFGNGYVHINNINNGVGRTTLMNRAAPERSAVLTKRTQSGLNLNSRNNNTTINNRMRSSNSNLLDDSTNDTIDVELQSECNERGENDENQIDNNLFETSQNAGELYQPKILSARNIPIRNNIQQSLSSSSITTGYNNRNRSSLERRDSNISISDTNKLQKRVEIDRILSPNSHRRNIPVSVFVPAKTEKRPAPAPPQQQQQSTQISSSQSTDNSINFNQQYSPAMLTNGNNSYYSDDRLITSKPPPTPGVKSSIIPNSSSLSNFNNGGLDSTKQQQHDSKKMNVFERLFRGNKKKLE</sequence>
<gene>
    <name evidence="2" type="ORF">GPM918_LOCUS20493</name>
    <name evidence="3" type="ORF">SRO942_LOCUS20493</name>
</gene>
<feature type="region of interest" description="Disordered" evidence="1">
    <location>
        <begin position="1119"/>
        <end position="1211"/>
    </location>
</feature>
<keyword evidence="4" id="KW-1185">Reference proteome</keyword>
<evidence type="ECO:0000313" key="3">
    <source>
        <dbReference type="EMBL" id="CAF3900850.1"/>
    </source>
</evidence>
<feature type="region of interest" description="Disordered" evidence="1">
    <location>
        <begin position="374"/>
        <end position="404"/>
    </location>
</feature>
<feature type="compositionally biased region" description="Basic and acidic residues" evidence="1">
    <location>
        <begin position="780"/>
        <end position="793"/>
    </location>
</feature>
<feature type="region of interest" description="Disordered" evidence="1">
    <location>
        <begin position="970"/>
        <end position="1049"/>
    </location>
</feature>
<feature type="compositionally biased region" description="Low complexity" evidence="1">
    <location>
        <begin position="1996"/>
        <end position="2015"/>
    </location>
</feature>
<feature type="compositionally biased region" description="Low complexity" evidence="1">
    <location>
        <begin position="794"/>
        <end position="803"/>
    </location>
</feature>
<feature type="compositionally biased region" description="Low complexity" evidence="1">
    <location>
        <begin position="1657"/>
        <end position="1687"/>
    </location>
</feature>
<feature type="compositionally biased region" description="Basic and acidic residues" evidence="1">
    <location>
        <begin position="2019"/>
        <end position="2041"/>
    </location>
</feature>
<proteinExistence type="predicted"/>
<feature type="compositionally biased region" description="Polar residues" evidence="1">
    <location>
        <begin position="191"/>
        <end position="220"/>
    </location>
</feature>
<name>A0A814RT53_9BILA</name>
<evidence type="ECO:0000313" key="4">
    <source>
        <dbReference type="Proteomes" id="UP000663829"/>
    </source>
</evidence>
<feature type="compositionally biased region" description="Low complexity" evidence="1">
    <location>
        <begin position="1941"/>
        <end position="1960"/>
    </location>
</feature>
<dbReference type="Proteomes" id="UP000681722">
    <property type="component" value="Unassembled WGS sequence"/>
</dbReference>
<feature type="non-terminal residue" evidence="2">
    <location>
        <position position="1"/>
    </location>
</feature>
<dbReference type="EMBL" id="CAJOBC010006492">
    <property type="protein sequence ID" value="CAF3900850.1"/>
    <property type="molecule type" value="Genomic_DNA"/>
</dbReference>
<dbReference type="OrthoDB" id="10031622at2759"/>
<feature type="region of interest" description="Disordered" evidence="1">
    <location>
        <begin position="183"/>
        <end position="220"/>
    </location>
</feature>
<feature type="region of interest" description="Disordered" evidence="1">
    <location>
        <begin position="1785"/>
        <end position="1812"/>
    </location>
</feature>
<feature type="compositionally biased region" description="Polar residues" evidence="1">
    <location>
        <begin position="1733"/>
        <end position="1742"/>
    </location>
</feature>
<feature type="compositionally biased region" description="Polar residues" evidence="1">
    <location>
        <begin position="1961"/>
        <end position="1978"/>
    </location>
</feature>
<feature type="region of interest" description="Disordered" evidence="1">
    <location>
        <begin position="780"/>
        <end position="803"/>
    </location>
</feature>
<dbReference type="Proteomes" id="UP000663829">
    <property type="component" value="Unassembled WGS sequence"/>
</dbReference>
<feature type="compositionally biased region" description="Low complexity" evidence="1">
    <location>
        <begin position="1507"/>
        <end position="1516"/>
    </location>
</feature>
<feature type="region of interest" description="Disordered" evidence="1">
    <location>
        <begin position="1931"/>
        <end position="2041"/>
    </location>
</feature>
<accession>A0A814RT53</accession>
<feature type="region of interest" description="Disordered" evidence="1">
    <location>
        <begin position="632"/>
        <end position="652"/>
    </location>
</feature>
<feature type="compositionally biased region" description="Low complexity" evidence="1">
    <location>
        <begin position="973"/>
        <end position="985"/>
    </location>
</feature>
<evidence type="ECO:0000256" key="1">
    <source>
        <dbReference type="SAM" id="MobiDB-lite"/>
    </source>
</evidence>
<feature type="compositionally biased region" description="Low complexity" evidence="1">
    <location>
        <begin position="1714"/>
        <end position="1726"/>
    </location>
</feature>
<dbReference type="EMBL" id="CAJNOQ010006491">
    <property type="protein sequence ID" value="CAF1137075.1"/>
    <property type="molecule type" value="Genomic_DNA"/>
</dbReference>
<feature type="compositionally biased region" description="Low complexity" evidence="1">
    <location>
        <begin position="1121"/>
        <end position="1130"/>
    </location>
</feature>
<evidence type="ECO:0000313" key="2">
    <source>
        <dbReference type="EMBL" id="CAF1137075.1"/>
    </source>
</evidence>
<organism evidence="2 4">
    <name type="scientific">Didymodactylos carnosus</name>
    <dbReference type="NCBI Taxonomy" id="1234261"/>
    <lineage>
        <taxon>Eukaryota</taxon>
        <taxon>Metazoa</taxon>
        <taxon>Spiralia</taxon>
        <taxon>Gnathifera</taxon>
        <taxon>Rotifera</taxon>
        <taxon>Eurotatoria</taxon>
        <taxon>Bdelloidea</taxon>
        <taxon>Philodinida</taxon>
        <taxon>Philodinidae</taxon>
        <taxon>Didymodactylos</taxon>
    </lineage>
</organism>
<feature type="compositionally biased region" description="Basic and acidic residues" evidence="1">
    <location>
        <begin position="329"/>
        <end position="341"/>
    </location>
</feature>
<feature type="compositionally biased region" description="Polar residues" evidence="1">
    <location>
        <begin position="1010"/>
        <end position="1025"/>
    </location>
</feature>
<comment type="caution">
    <text evidence="2">The sequence shown here is derived from an EMBL/GenBank/DDBJ whole genome shotgun (WGS) entry which is preliminary data.</text>
</comment>
<feature type="compositionally biased region" description="Low complexity" evidence="1">
    <location>
        <begin position="1483"/>
        <end position="1498"/>
    </location>
</feature>
<feature type="region of interest" description="Disordered" evidence="1">
    <location>
        <begin position="321"/>
        <end position="341"/>
    </location>
</feature>
<feature type="compositionally biased region" description="Low complexity" evidence="1">
    <location>
        <begin position="1149"/>
        <end position="1210"/>
    </location>
</feature>
<feature type="region of interest" description="Disordered" evidence="1">
    <location>
        <begin position="1266"/>
        <end position="1287"/>
    </location>
</feature>
<feature type="region of interest" description="Disordered" evidence="1">
    <location>
        <begin position="1482"/>
        <end position="1528"/>
    </location>
</feature>
<feature type="region of interest" description="Disordered" evidence="1">
    <location>
        <begin position="1656"/>
        <end position="1744"/>
    </location>
</feature>
<feature type="compositionally biased region" description="Basic and acidic residues" evidence="1">
    <location>
        <begin position="381"/>
        <end position="397"/>
    </location>
</feature>
<feature type="region of interest" description="Disordered" evidence="1">
    <location>
        <begin position="1873"/>
        <end position="1898"/>
    </location>
</feature>